<accession>A0A4Q2TD85</accession>
<dbReference type="Proteomes" id="UP000291088">
    <property type="component" value="Unassembled WGS sequence"/>
</dbReference>
<gene>
    <name evidence="2" type="ORF">EUU22_09610</name>
</gene>
<organism evidence="2 3">
    <name type="scientific">Ciceribacter ferrooxidans</name>
    <dbReference type="NCBI Taxonomy" id="2509717"/>
    <lineage>
        <taxon>Bacteria</taxon>
        <taxon>Pseudomonadati</taxon>
        <taxon>Pseudomonadota</taxon>
        <taxon>Alphaproteobacteria</taxon>
        <taxon>Hyphomicrobiales</taxon>
        <taxon>Rhizobiaceae</taxon>
        <taxon>Ciceribacter</taxon>
    </lineage>
</organism>
<evidence type="ECO:0000313" key="3">
    <source>
        <dbReference type="Proteomes" id="UP000291088"/>
    </source>
</evidence>
<keyword evidence="3" id="KW-1185">Reference proteome</keyword>
<proteinExistence type="predicted"/>
<dbReference type="OrthoDB" id="9906710at2"/>
<keyword evidence="1" id="KW-0812">Transmembrane</keyword>
<dbReference type="EMBL" id="SDVB01000196">
    <property type="protein sequence ID" value="RYC15281.1"/>
    <property type="molecule type" value="Genomic_DNA"/>
</dbReference>
<feature type="transmembrane region" description="Helical" evidence="1">
    <location>
        <begin position="59"/>
        <end position="87"/>
    </location>
</feature>
<protein>
    <submittedName>
        <fullName evidence="2">Uncharacterized protein</fullName>
    </submittedName>
</protein>
<reference evidence="2 3" key="1">
    <citation type="submission" date="2019-01" db="EMBL/GenBank/DDBJ databases">
        <authorList>
            <person name="Deng T."/>
        </authorList>
    </citation>
    <scope>NUCLEOTIDE SEQUENCE [LARGE SCALE GENOMIC DNA]</scope>
    <source>
        <strain evidence="2 3">F8825</strain>
    </source>
</reference>
<comment type="caution">
    <text evidence="2">The sequence shown here is derived from an EMBL/GenBank/DDBJ whole genome shotgun (WGS) entry which is preliminary data.</text>
</comment>
<dbReference type="RefSeq" id="WP_129331812.1">
    <property type="nucleotide sequence ID" value="NZ_SDVB01000196.1"/>
</dbReference>
<name>A0A4Q2TD85_9HYPH</name>
<evidence type="ECO:0000313" key="2">
    <source>
        <dbReference type="EMBL" id="RYC15281.1"/>
    </source>
</evidence>
<sequence length="122" mass="13748">MAEEGFQDKLLRKLSVIEHARLADEDKRMRNAPPARSTFVHDFWNDFSRGMRRGFWKHLLAAAAIYAFVLLGVLAGHVSGLLFVIWLAVACGLLVYVAGKILHIFYVVTAALVTFATWKSTR</sequence>
<keyword evidence="1" id="KW-1133">Transmembrane helix</keyword>
<evidence type="ECO:0000256" key="1">
    <source>
        <dbReference type="SAM" id="Phobius"/>
    </source>
</evidence>
<dbReference type="AlphaFoldDB" id="A0A4Q2TD85"/>
<feature type="transmembrane region" description="Helical" evidence="1">
    <location>
        <begin position="93"/>
        <end position="118"/>
    </location>
</feature>
<keyword evidence="1" id="KW-0472">Membrane</keyword>